<evidence type="ECO:0000313" key="2">
    <source>
        <dbReference type="Proteomes" id="UP000036681"/>
    </source>
</evidence>
<keyword evidence="2" id="KW-1185">Reference proteome</keyword>
<dbReference type="GO" id="GO:1904491">
    <property type="term" value="P:protein localization to ciliary transition zone"/>
    <property type="evidence" value="ECO:0007669"/>
    <property type="project" value="TreeGrafter"/>
</dbReference>
<dbReference type="AlphaFoldDB" id="A0A0M3IK84"/>
<reference evidence="3" key="1">
    <citation type="submission" date="2017-02" db="UniProtKB">
        <authorList>
            <consortium name="WormBaseParasite"/>
        </authorList>
    </citation>
    <scope>IDENTIFICATION</scope>
</reference>
<dbReference type="PANTHER" id="PTHR20837">
    <property type="entry name" value="CENTROSOMAL PROTEIN-RELATED"/>
    <property type="match status" value="1"/>
</dbReference>
<evidence type="ECO:0000313" key="3">
    <source>
        <dbReference type="WBParaSite" id="ALUE_0001914001-mRNA-1"/>
    </source>
</evidence>
<dbReference type="PANTHER" id="PTHR20837:SF0">
    <property type="entry name" value="COILED-COIL AND C2 DOMAIN-CONTAINING PROTEIN 2A"/>
    <property type="match status" value="1"/>
</dbReference>
<dbReference type="GO" id="GO:0035869">
    <property type="term" value="C:ciliary transition zone"/>
    <property type="evidence" value="ECO:0007669"/>
    <property type="project" value="TreeGrafter"/>
</dbReference>
<sequence>MQVYSSRSGVNGPSAAYVLAFIDTKMMILNPTDGHCYTSDDPMCPLVSVGTAISGLNVYANIQSHEHPSQMHFDFKKNTHWRALFEKDKGDIQSVQPELINYANISDDNVMQLRCGLEREIKARFDESRPYGIPQWNLLACRMLREVLGELESPSASCANVDARLAQLRNSYNMNALAIRERYVSVERLVEVVMRTNIHVNSEHTTQFALAVHIQPYMNNVISCCVAIAALMPVKS</sequence>
<dbReference type="GO" id="GO:1905515">
    <property type="term" value="P:non-motile cilium assembly"/>
    <property type="evidence" value="ECO:0007669"/>
    <property type="project" value="TreeGrafter"/>
</dbReference>
<organism evidence="2 3">
    <name type="scientific">Ascaris lumbricoides</name>
    <name type="common">Giant roundworm</name>
    <dbReference type="NCBI Taxonomy" id="6252"/>
    <lineage>
        <taxon>Eukaryota</taxon>
        <taxon>Metazoa</taxon>
        <taxon>Ecdysozoa</taxon>
        <taxon>Nematoda</taxon>
        <taxon>Chromadorea</taxon>
        <taxon>Rhabditida</taxon>
        <taxon>Spirurina</taxon>
        <taxon>Ascaridomorpha</taxon>
        <taxon>Ascaridoidea</taxon>
        <taxon>Ascarididae</taxon>
        <taxon>Ascaris</taxon>
    </lineage>
</organism>
<dbReference type="WBParaSite" id="ALUE_0001914001-mRNA-1">
    <property type="protein sequence ID" value="ALUE_0001914001-mRNA-1"/>
    <property type="gene ID" value="ALUE_0001914001"/>
</dbReference>
<dbReference type="InterPro" id="IPR052434">
    <property type="entry name" value="Tectonic-like_complex_comp"/>
</dbReference>
<accession>A0A0M3IK84</accession>
<feature type="domain" description="CEP76/DRC7 peptidase-like" evidence="1">
    <location>
        <begin position="11"/>
        <end position="84"/>
    </location>
</feature>
<evidence type="ECO:0000259" key="1">
    <source>
        <dbReference type="Pfam" id="PF24656"/>
    </source>
</evidence>
<dbReference type="Pfam" id="PF24656">
    <property type="entry name" value="CEPT76_peptidase"/>
    <property type="match status" value="1"/>
</dbReference>
<dbReference type="InterPro" id="IPR056290">
    <property type="entry name" value="CEPT76/DRC7_peptidase-like_dom"/>
</dbReference>
<protein>
    <submittedName>
        <fullName evidence="3">MPN domain-containing protein</fullName>
    </submittedName>
</protein>
<name>A0A0M3IK84_ASCLU</name>
<proteinExistence type="predicted"/>
<dbReference type="Proteomes" id="UP000036681">
    <property type="component" value="Unplaced"/>
</dbReference>